<feature type="transmembrane region" description="Helical" evidence="6">
    <location>
        <begin position="165"/>
        <end position="187"/>
    </location>
</feature>
<feature type="domain" description="ABC-2 type transporter transmembrane" evidence="7">
    <location>
        <begin position="2"/>
        <end position="91"/>
    </location>
</feature>
<dbReference type="EMBL" id="JBITPR010000063">
    <property type="protein sequence ID" value="MFI7875762.1"/>
    <property type="molecule type" value="Genomic_DNA"/>
</dbReference>
<accession>A0ABW8BL37</accession>
<protein>
    <submittedName>
        <fullName evidence="8">ABC transporter permease</fullName>
    </submittedName>
</protein>
<evidence type="ECO:0000256" key="1">
    <source>
        <dbReference type="ARBA" id="ARBA00004141"/>
    </source>
</evidence>
<evidence type="ECO:0000256" key="4">
    <source>
        <dbReference type="ARBA" id="ARBA00023136"/>
    </source>
</evidence>
<gene>
    <name evidence="8" type="ORF">AB4829_34865</name>
</gene>
<name>A0ABW8BL37_9ACTN</name>
<evidence type="ECO:0000313" key="8">
    <source>
        <dbReference type="EMBL" id="MFI7875762.1"/>
    </source>
</evidence>
<proteinExistence type="predicted"/>
<keyword evidence="9" id="KW-1185">Reference proteome</keyword>
<evidence type="ECO:0000256" key="5">
    <source>
        <dbReference type="SAM" id="MobiDB-lite"/>
    </source>
</evidence>
<evidence type="ECO:0000256" key="2">
    <source>
        <dbReference type="ARBA" id="ARBA00022692"/>
    </source>
</evidence>
<feature type="transmembrane region" description="Helical" evidence="6">
    <location>
        <begin position="278"/>
        <end position="301"/>
    </location>
</feature>
<dbReference type="Pfam" id="PF12698">
    <property type="entry name" value="ABC2_membrane_3"/>
    <property type="match status" value="1"/>
</dbReference>
<keyword evidence="2 6" id="KW-0812">Transmembrane</keyword>
<reference evidence="8 9" key="1">
    <citation type="submission" date="2024-07" db="EMBL/GenBank/DDBJ databases">
        <title>Whole genome sequencing of Prodigiosin pigment-producing Streptomyces salinarius isolated from rhizosphere soil of Arachis hypogaea.</title>
        <authorList>
            <person name="Vidhya A."/>
            <person name="Ramya S."/>
        </authorList>
    </citation>
    <scope>NUCLEOTIDE SEQUENCE [LARGE SCALE GENOMIC DNA]</scope>
    <source>
        <strain evidence="8 9">VRMG2420</strain>
    </source>
</reference>
<evidence type="ECO:0000256" key="6">
    <source>
        <dbReference type="SAM" id="Phobius"/>
    </source>
</evidence>
<organism evidence="8 9">
    <name type="scientific">Streptomyces salinarius</name>
    <dbReference type="NCBI Taxonomy" id="2762598"/>
    <lineage>
        <taxon>Bacteria</taxon>
        <taxon>Bacillati</taxon>
        <taxon>Actinomycetota</taxon>
        <taxon>Actinomycetes</taxon>
        <taxon>Kitasatosporales</taxon>
        <taxon>Streptomycetaceae</taxon>
        <taxon>Streptomyces</taxon>
    </lineage>
</organism>
<evidence type="ECO:0000313" key="9">
    <source>
        <dbReference type="Proteomes" id="UP001614264"/>
    </source>
</evidence>
<dbReference type="Proteomes" id="UP001614264">
    <property type="component" value="Unassembled WGS sequence"/>
</dbReference>
<feature type="transmembrane region" description="Helical" evidence="6">
    <location>
        <begin position="221"/>
        <end position="238"/>
    </location>
</feature>
<keyword evidence="3 6" id="KW-1133">Transmembrane helix</keyword>
<evidence type="ECO:0000259" key="7">
    <source>
        <dbReference type="Pfam" id="PF12698"/>
    </source>
</evidence>
<comment type="caution">
    <text evidence="8">The sequence shown here is derived from an EMBL/GenBank/DDBJ whole genome shotgun (WGS) entry which is preliminary data.</text>
</comment>
<feature type="transmembrane region" description="Helical" evidence="6">
    <location>
        <begin position="139"/>
        <end position="158"/>
    </location>
</feature>
<dbReference type="RefSeq" id="WP_399594844.1">
    <property type="nucleotide sequence ID" value="NZ_JBITPR010000063.1"/>
</dbReference>
<feature type="region of interest" description="Disordered" evidence="5">
    <location>
        <begin position="110"/>
        <end position="130"/>
    </location>
</feature>
<comment type="subcellular location">
    <subcellularLocation>
        <location evidence="1">Membrane</location>
        <topology evidence="1">Multi-pass membrane protein</topology>
    </subcellularLocation>
</comment>
<evidence type="ECO:0000256" key="3">
    <source>
        <dbReference type="ARBA" id="ARBA00022989"/>
    </source>
</evidence>
<feature type="transmembrane region" description="Helical" evidence="6">
    <location>
        <begin position="193"/>
        <end position="214"/>
    </location>
</feature>
<keyword evidence="4 6" id="KW-0472">Membrane</keyword>
<sequence length="322" mass="32114">MLVVLVMVPVVIALALWAFAWPNARIAPHDLPVGVAGPAAAAEPLRQELEQRDEAFDVHRYDDESAARDAIENRHVYGAVVVTPQGPKLLTASAAGPVVAQLLTDAVSRQAPPGTQLQTDDVEAAPEADPRGSVLGSSALPLALAGVAAGSLVTLLGLRGVRAATALVGAAALVGLAAAAIADSWLGVLTGNWWAEAGALGLMALAAGASVAGFAALLGRAGLGVGGLLVVLLGNPWSGVTSAPELLPEPVGAIGQLLPPGAGGTLLRSVAFFDGSGAGTAIVTLSTWTVFGLLVVTLAGLRGRKTPAAREQHAAPSPASVS</sequence>
<dbReference type="InterPro" id="IPR013525">
    <property type="entry name" value="ABC2_TM"/>
</dbReference>